<dbReference type="Pfam" id="PF06169">
    <property type="entry name" value="DUF982"/>
    <property type="match status" value="1"/>
</dbReference>
<evidence type="ECO:0000313" key="1">
    <source>
        <dbReference type="EMBL" id="GLQ57280.1"/>
    </source>
</evidence>
<dbReference type="Proteomes" id="UP001156691">
    <property type="component" value="Unassembled WGS sequence"/>
</dbReference>
<dbReference type="RefSeq" id="WP_284342670.1">
    <property type="nucleotide sequence ID" value="NZ_BSNS01000023.1"/>
</dbReference>
<reference evidence="2" key="1">
    <citation type="journal article" date="2019" name="Int. J. Syst. Evol. Microbiol.">
        <title>The Global Catalogue of Microorganisms (GCM) 10K type strain sequencing project: providing services to taxonomists for standard genome sequencing and annotation.</title>
        <authorList>
            <consortium name="The Broad Institute Genomics Platform"/>
            <consortium name="The Broad Institute Genome Sequencing Center for Infectious Disease"/>
            <person name="Wu L."/>
            <person name="Ma J."/>
        </authorList>
    </citation>
    <scope>NUCLEOTIDE SEQUENCE [LARGE SCALE GENOMIC DNA]</scope>
    <source>
        <strain evidence="2">NBRC 112416</strain>
    </source>
</reference>
<gene>
    <name evidence="1" type="ORF">GCM10010862_45390</name>
</gene>
<dbReference type="Gene3D" id="6.10.250.730">
    <property type="match status" value="1"/>
</dbReference>
<keyword evidence="2" id="KW-1185">Reference proteome</keyword>
<accession>A0ABQ5WCQ0</accession>
<evidence type="ECO:0000313" key="2">
    <source>
        <dbReference type="Proteomes" id="UP001156691"/>
    </source>
</evidence>
<protein>
    <recommendedName>
        <fullName evidence="3">DUF982 domain-containing protein</fullName>
    </recommendedName>
</protein>
<evidence type="ECO:0008006" key="3">
    <source>
        <dbReference type="Google" id="ProtNLM"/>
    </source>
</evidence>
<sequence length="80" mass="8888">MLDTTNRWKRPVTIMLSGVRNDVTGPVQARHILLVDWPAERTDKHKIASDICLAAMEGADPEPAWIAFMEAAIEAGIFVE</sequence>
<dbReference type="EMBL" id="BSNS01000023">
    <property type="protein sequence ID" value="GLQ57280.1"/>
    <property type="molecule type" value="Genomic_DNA"/>
</dbReference>
<dbReference type="InterPro" id="IPR010385">
    <property type="entry name" value="DUF982"/>
</dbReference>
<comment type="caution">
    <text evidence="1">The sequence shown here is derived from an EMBL/GenBank/DDBJ whole genome shotgun (WGS) entry which is preliminary data.</text>
</comment>
<proteinExistence type="predicted"/>
<organism evidence="1 2">
    <name type="scientific">Devosia nitrariae</name>
    <dbReference type="NCBI Taxonomy" id="2071872"/>
    <lineage>
        <taxon>Bacteria</taxon>
        <taxon>Pseudomonadati</taxon>
        <taxon>Pseudomonadota</taxon>
        <taxon>Alphaproteobacteria</taxon>
        <taxon>Hyphomicrobiales</taxon>
        <taxon>Devosiaceae</taxon>
        <taxon>Devosia</taxon>
    </lineage>
</organism>
<name>A0ABQ5WCQ0_9HYPH</name>